<comment type="cofactor">
    <cofactor evidence="1 6 7">
        <name>pyridoxal 5'-phosphate</name>
        <dbReference type="ChEBI" id="CHEBI:597326"/>
    </cofactor>
</comment>
<evidence type="ECO:0000256" key="6">
    <source>
        <dbReference type="PIRSR" id="PIRSR602129-50"/>
    </source>
</evidence>
<dbReference type="Gene3D" id="3.90.1150.10">
    <property type="entry name" value="Aspartate Aminotransferase, domain 1"/>
    <property type="match status" value="1"/>
</dbReference>
<dbReference type="SUPFAM" id="SSF53383">
    <property type="entry name" value="PLP-dependent transferases"/>
    <property type="match status" value="1"/>
</dbReference>
<sequence length="511" mass="56907">MGLDFVEQGREKMQEAQEDNLHQTLMDLRMKTSVLEVPQVEREKMTSRTMEMVNTYDDNIRNLTWGPMKTLDKESPPAIGEIKEGPTDNDSVMQDFNDHLVNAGLNFGHPTFLAFIPTGGGIYPAGLGAFIPAIFSTFTGFHGKNTTIIEMENKVIKWVADLFGYPAGHAGNISSSASLSTLTAVAVARDSKELKAADFHRCVIYCTEFTHFVVLKALQAVGLREAILRTVPVDKSFKMTAAGLEKQVMEDKDAGLLPFLVAATVGTTLTGSVDPVNDIADVCDRHQLWLHVDAAYGGFFALCEEKKQLFVGLERTDSMVANPHKGMFLPFGVSVLLVKDGRKLQQCCSMKQTPLCFKGCQLFSAEHLAPSELSFELSRPYRAAQMWLPLKMFGVGVFREALKEKLLLARYFYGKLKGTGQFELPLEPELSVVLFRATAPPGVNINNFNQQLLDGLNSDGKIFMTPAVLSDQFYLRVCVLCFRTHIEHVDLCFSLIQEKRLHLWESLRCDA</sequence>
<accession>A0A9J7L0V5</accession>
<dbReference type="GO" id="GO:0006520">
    <property type="term" value="P:amino acid metabolic process"/>
    <property type="evidence" value="ECO:0007669"/>
    <property type="project" value="InterPro"/>
</dbReference>
<dbReference type="PANTHER" id="PTHR11999">
    <property type="entry name" value="GROUP II PYRIDOXAL-5-PHOSPHATE DECARBOXYLASE"/>
    <property type="match status" value="1"/>
</dbReference>
<evidence type="ECO:0000313" key="8">
    <source>
        <dbReference type="Proteomes" id="UP000001554"/>
    </source>
</evidence>
<dbReference type="Proteomes" id="UP000001554">
    <property type="component" value="Chromosome 4"/>
</dbReference>
<dbReference type="InterPro" id="IPR015424">
    <property type="entry name" value="PyrdxlP-dep_Trfase"/>
</dbReference>
<dbReference type="AlphaFoldDB" id="A0A9J7L0V5"/>
<dbReference type="GO" id="GO:0030170">
    <property type="term" value="F:pyridoxal phosphate binding"/>
    <property type="evidence" value="ECO:0007669"/>
    <property type="project" value="InterPro"/>
</dbReference>
<evidence type="ECO:0000256" key="3">
    <source>
        <dbReference type="ARBA" id="ARBA00022793"/>
    </source>
</evidence>
<keyword evidence="3" id="KW-0210">Decarboxylase</keyword>
<dbReference type="GO" id="GO:0016831">
    <property type="term" value="F:carboxy-lyase activity"/>
    <property type="evidence" value="ECO:0000318"/>
    <property type="project" value="GO_Central"/>
</dbReference>
<feature type="modified residue" description="N6-(pyridoxal phosphate)lysine" evidence="6">
    <location>
        <position position="325"/>
    </location>
</feature>
<dbReference type="KEGG" id="bfo:118413733"/>
<dbReference type="GeneID" id="118413733"/>
<keyword evidence="4 6" id="KW-0663">Pyridoxal phosphate</keyword>
<protein>
    <submittedName>
        <fullName evidence="9">Tryptophan decarboxylase 2-like</fullName>
    </submittedName>
</protein>
<name>A0A9J7L0V5_BRAFL</name>
<keyword evidence="5 7" id="KW-0456">Lyase</keyword>
<comment type="similarity">
    <text evidence="2 7">Belongs to the group II decarboxylase family.</text>
</comment>
<dbReference type="InterPro" id="IPR010977">
    <property type="entry name" value="Aromatic_deC"/>
</dbReference>
<evidence type="ECO:0000256" key="7">
    <source>
        <dbReference type="RuleBase" id="RU000382"/>
    </source>
</evidence>
<dbReference type="GO" id="GO:0005737">
    <property type="term" value="C:cytoplasm"/>
    <property type="evidence" value="ECO:0000318"/>
    <property type="project" value="GO_Central"/>
</dbReference>
<dbReference type="InterPro" id="IPR015422">
    <property type="entry name" value="PyrdxlP-dep_Trfase_small"/>
</dbReference>
<evidence type="ECO:0000256" key="5">
    <source>
        <dbReference type="ARBA" id="ARBA00023239"/>
    </source>
</evidence>
<proteinExistence type="inferred from homology"/>
<dbReference type="RefSeq" id="XP_035673154.1">
    <property type="nucleotide sequence ID" value="XM_035817261.1"/>
</dbReference>
<dbReference type="GO" id="GO:0019752">
    <property type="term" value="P:carboxylic acid metabolic process"/>
    <property type="evidence" value="ECO:0007669"/>
    <property type="project" value="InterPro"/>
</dbReference>
<dbReference type="InterPro" id="IPR015421">
    <property type="entry name" value="PyrdxlP-dep_Trfase_major"/>
</dbReference>
<dbReference type="OrthoDB" id="5787958at2759"/>
<reference evidence="8" key="1">
    <citation type="journal article" date="2020" name="Nat. Ecol. Evol.">
        <title>Deeply conserved synteny resolves early events in vertebrate evolution.</title>
        <authorList>
            <person name="Simakov O."/>
            <person name="Marletaz F."/>
            <person name="Yue J.X."/>
            <person name="O'Connell B."/>
            <person name="Jenkins J."/>
            <person name="Brandt A."/>
            <person name="Calef R."/>
            <person name="Tung C.H."/>
            <person name="Huang T.K."/>
            <person name="Schmutz J."/>
            <person name="Satoh N."/>
            <person name="Yu J.K."/>
            <person name="Putnam N.H."/>
            <person name="Green R.E."/>
            <person name="Rokhsar D.S."/>
        </authorList>
    </citation>
    <scope>NUCLEOTIDE SEQUENCE [LARGE SCALE GENOMIC DNA]</scope>
    <source>
        <strain evidence="8">S238N-H82</strain>
    </source>
</reference>
<dbReference type="Gene3D" id="3.40.640.10">
    <property type="entry name" value="Type I PLP-dependent aspartate aminotransferase-like (Major domain)"/>
    <property type="match status" value="1"/>
</dbReference>
<evidence type="ECO:0000313" key="9">
    <source>
        <dbReference type="RefSeq" id="XP_035673154.1"/>
    </source>
</evidence>
<dbReference type="GO" id="GO:0042423">
    <property type="term" value="P:catecholamine biosynthetic process"/>
    <property type="evidence" value="ECO:0007669"/>
    <property type="project" value="UniProtKB-KW"/>
</dbReference>
<dbReference type="Pfam" id="PF00282">
    <property type="entry name" value="Pyridoxal_deC"/>
    <property type="match status" value="1"/>
</dbReference>
<evidence type="ECO:0000256" key="1">
    <source>
        <dbReference type="ARBA" id="ARBA00001933"/>
    </source>
</evidence>
<organism evidence="8 9">
    <name type="scientific">Branchiostoma floridae</name>
    <name type="common">Florida lancelet</name>
    <name type="synonym">Amphioxus</name>
    <dbReference type="NCBI Taxonomy" id="7739"/>
    <lineage>
        <taxon>Eukaryota</taxon>
        <taxon>Metazoa</taxon>
        <taxon>Chordata</taxon>
        <taxon>Cephalochordata</taxon>
        <taxon>Leptocardii</taxon>
        <taxon>Amphioxiformes</taxon>
        <taxon>Branchiostomatidae</taxon>
        <taxon>Branchiostoma</taxon>
    </lineage>
</organism>
<dbReference type="PRINTS" id="PR00800">
    <property type="entry name" value="YHDCRBOXLASE"/>
</dbReference>
<evidence type="ECO:0000256" key="4">
    <source>
        <dbReference type="ARBA" id="ARBA00022898"/>
    </source>
</evidence>
<evidence type="ECO:0000256" key="2">
    <source>
        <dbReference type="ARBA" id="ARBA00009533"/>
    </source>
</evidence>
<dbReference type="InterPro" id="IPR002129">
    <property type="entry name" value="PyrdxlP-dep_de-COase"/>
</dbReference>
<gene>
    <name evidence="9" type="primary">LOC118413733</name>
</gene>
<reference evidence="9" key="2">
    <citation type="submission" date="2025-08" db="UniProtKB">
        <authorList>
            <consortium name="RefSeq"/>
        </authorList>
    </citation>
    <scope>IDENTIFICATION</scope>
    <source>
        <strain evidence="9">S238N-H82</strain>
        <tissue evidence="9">Testes</tissue>
    </source>
</reference>
<keyword evidence="8" id="KW-1185">Reference proteome</keyword>
<dbReference type="PANTHER" id="PTHR11999:SF70">
    <property type="entry name" value="MIP05841P"/>
    <property type="match status" value="1"/>
</dbReference>